<evidence type="ECO:0000313" key="3">
    <source>
        <dbReference type="Proteomes" id="UP000194420"/>
    </source>
</evidence>
<keyword evidence="1" id="KW-1133">Transmembrane helix</keyword>
<dbReference type="Pfam" id="PF11288">
    <property type="entry name" value="DUF3089"/>
    <property type="match status" value="1"/>
</dbReference>
<dbReference type="OrthoDB" id="9794645at2"/>
<sequence length="379" mass="41625">MARKFLYIVAVIIVLVIVGLIALRVWSRELTELALVPTTEFVEQSPLEANAYQDPDLWFSRPGIGLDDPARWQPAYRDEGRAIPAPDEEAPGDFAVFFVHPTSYYSRAQWNAPREDEEANNTARLFIRGLASPFNQASEIWAPRYRQAAIGAFLTDKPEAQQALDAAYADVAQAFAFFRQTVDEDTPIVLVGHSQGALHMLRLIREELDDAALRERLVAAYIIGWPISVERDLPALGLPACATQQQTGCILSWSTFAEPADPSDLLETYANSTGFDGEKRGTTDIVCTNPLTGRFGGEASADRNLGTLVPDGDMSSGELVPGSVPARCDERGLLLIGDPPEMGSYVLPGNNYHVYDIPLFWANTQADVAARVEAWKAQP</sequence>
<accession>A0A1Y6EGD0</accession>
<protein>
    <recommendedName>
        <fullName evidence="4">DUF3089 domain-containing protein</fullName>
    </recommendedName>
</protein>
<proteinExistence type="predicted"/>
<evidence type="ECO:0000256" key="1">
    <source>
        <dbReference type="SAM" id="Phobius"/>
    </source>
</evidence>
<dbReference type="SUPFAM" id="SSF53474">
    <property type="entry name" value="alpha/beta-Hydrolases"/>
    <property type="match status" value="1"/>
</dbReference>
<dbReference type="RefSeq" id="WP_086436342.1">
    <property type="nucleotide sequence ID" value="NZ_FXWG01000001.1"/>
</dbReference>
<dbReference type="InterPro" id="IPR029058">
    <property type="entry name" value="AB_hydrolase_fold"/>
</dbReference>
<gene>
    <name evidence="2" type="ORF">SAMN06297468_0390</name>
</gene>
<feature type="transmembrane region" description="Helical" evidence="1">
    <location>
        <begin position="5"/>
        <end position="26"/>
    </location>
</feature>
<dbReference type="InterPro" id="IPR021440">
    <property type="entry name" value="DUF3089"/>
</dbReference>
<evidence type="ECO:0008006" key="4">
    <source>
        <dbReference type="Google" id="ProtNLM"/>
    </source>
</evidence>
<keyword evidence="1" id="KW-0812">Transmembrane</keyword>
<reference evidence="3" key="1">
    <citation type="submission" date="2017-04" db="EMBL/GenBank/DDBJ databases">
        <authorList>
            <person name="Varghese N."/>
            <person name="Submissions S."/>
        </authorList>
    </citation>
    <scope>NUCLEOTIDE SEQUENCE [LARGE SCALE GENOMIC DNA]</scope>
</reference>
<keyword evidence="3" id="KW-1185">Reference proteome</keyword>
<dbReference type="Proteomes" id="UP000194420">
    <property type="component" value="Unassembled WGS sequence"/>
</dbReference>
<organism evidence="2 3">
    <name type="scientific">Altererythrobacter xiamenensis</name>
    <dbReference type="NCBI Taxonomy" id="1316679"/>
    <lineage>
        <taxon>Bacteria</taxon>
        <taxon>Pseudomonadati</taxon>
        <taxon>Pseudomonadota</taxon>
        <taxon>Alphaproteobacteria</taxon>
        <taxon>Sphingomonadales</taxon>
        <taxon>Erythrobacteraceae</taxon>
        <taxon>Altererythrobacter</taxon>
    </lineage>
</organism>
<name>A0A1Y6EGD0_9SPHN</name>
<dbReference type="EMBL" id="FXWG01000001">
    <property type="protein sequence ID" value="SMQ60221.1"/>
    <property type="molecule type" value="Genomic_DNA"/>
</dbReference>
<dbReference type="AlphaFoldDB" id="A0A1Y6EGD0"/>
<evidence type="ECO:0000313" key="2">
    <source>
        <dbReference type="EMBL" id="SMQ60221.1"/>
    </source>
</evidence>
<dbReference type="Gene3D" id="3.40.50.1820">
    <property type="entry name" value="alpha/beta hydrolase"/>
    <property type="match status" value="1"/>
</dbReference>
<keyword evidence="1" id="KW-0472">Membrane</keyword>